<organism evidence="7 8">
    <name type="scientific">Agaricus bisporus var. burnettii</name>
    <dbReference type="NCBI Taxonomy" id="192524"/>
    <lineage>
        <taxon>Eukaryota</taxon>
        <taxon>Fungi</taxon>
        <taxon>Dikarya</taxon>
        <taxon>Basidiomycota</taxon>
        <taxon>Agaricomycotina</taxon>
        <taxon>Agaricomycetes</taxon>
        <taxon>Agaricomycetidae</taxon>
        <taxon>Agaricales</taxon>
        <taxon>Agaricineae</taxon>
        <taxon>Agaricaceae</taxon>
        <taxon>Agaricus</taxon>
    </lineage>
</organism>
<protein>
    <recommendedName>
        <fullName evidence="5">Ribosome biogenesis regulatory protein</fullName>
    </recommendedName>
</protein>
<feature type="region of interest" description="Disordered" evidence="6">
    <location>
        <begin position="1"/>
        <end position="22"/>
    </location>
</feature>
<dbReference type="Proteomes" id="UP000629468">
    <property type="component" value="Unassembled WGS sequence"/>
</dbReference>
<evidence type="ECO:0000256" key="5">
    <source>
        <dbReference type="RuleBase" id="RU364132"/>
    </source>
</evidence>
<accession>A0A8H7F2Q0</accession>
<sequence>MDVSSILGSFGPTQDDNDPEESNYILDAGYLTVTNTTPIDADLYNENIEQSIEQNARESSQKLLGALFHLPSTASADGRLALLPPPTFALPREKPLPKAKEMTKWERFAAAKGIQKKKREKKIWDEEKQEWVDRWGWKGKNKEGETQWLHEVPSNADVDHDPRKIARDERKARTAKNEKQKLQNLSHSTGQSSNDRKQEIERTLATTRVSTASIGKFDRQLEGEKKPRGIKRKFEPTEVSAEQEKKNALALFSSINSDSRKKRPETSGDNSVINVRKAIRTASKGQGGVALARKLDSGKRKSKR</sequence>
<evidence type="ECO:0000256" key="2">
    <source>
        <dbReference type="ARBA" id="ARBA00010077"/>
    </source>
</evidence>
<evidence type="ECO:0000313" key="7">
    <source>
        <dbReference type="EMBL" id="KAF7775744.1"/>
    </source>
</evidence>
<gene>
    <name evidence="7" type="ORF">Agabi119p4_4137</name>
</gene>
<reference evidence="7 8" key="1">
    <citation type="journal article" name="Sci. Rep.">
        <title>Telomere-to-telomere assembled and centromere annotated genomes of the two main subspecies of the button mushroom Agaricus bisporus reveal especially polymorphic chromosome ends.</title>
        <authorList>
            <person name="Sonnenberg A.S.M."/>
            <person name="Sedaghat-Telgerd N."/>
            <person name="Lavrijssen B."/>
            <person name="Ohm R.A."/>
            <person name="Hendrickx P.M."/>
            <person name="Scholtmeijer K."/>
            <person name="Baars J.J.P."/>
            <person name="van Peer A."/>
        </authorList>
    </citation>
    <scope>NUCLEOTIDE SEQUENCE [LARGE SCALE GENOMIC DNA]</scope>
    <source>
        <strain evidence="7 8">H119_p4</strain>
    </source>
</reference>
<feature type="compositionally biased region" description="Basic and acidic residues" evidence="6">
    <location>
        <begin position="216"/>
        <end position="247"/>
    </location>
</feature>
<feature type="compositionally biased region" description="Polar residues" evidence="6">
    <location>
        <begin position="182"/>
        <end position="193"/>
    </location>
</feature>
<dbReference type="AlphaFoldDB" id="A0A8H7F2Q0"/>
<dbReference type="GO" id="GO:0042254">
    <property type="term" value="P:ribosome biogenesis"/>
    <property type="evidence" value="ECO:0007669"/>
    <property type="project" value="UniProtKB-KW"/>
</dbReference>
<feature type="region of interest" description="Disordered" evidence="6">
    <location>
        <begin position="144"/>
        <end position="304"/>
    </location>
</feature>
<dbReference type="OMA" id="ACDKNRI"/>
<comment type="caution">
    <text evidence="7">The sequence shown here is derived from an EMBL/GenBank/DDBJ whole genome shotgun (WGS) entry which is preliminary data.</text>
</comment>
<feature type="compositionally biased region" description="Polar residues" evidence="6">
    <location>
        <begin position="204"/>
        <end position="213"/>
    </location>
</feature>
<comment type="similarity">
    <text evidence="2 5">Belongs to the RRS1 family.</text>
</comment>
<name>A0A8H7F2Q0_AGABI</name>
<evidence type="ECO:0000256" key="4">
    <source>
        <dbReference type="ARBA" id="ARBA00023242"/>
    </source>
</evidence>
<feature type="compositionally biased region" description="Basic and acidic residues" evidence="6">
    <location>
        <begin position="293"/>
        <end position="304"/>
    </location>
</feature>
<feature type="compositionally biased region" description="Basic and acidic residues" evidence="6">
    <location>
        <begin position="157"/>
        <end position="181"/>
    </location>
</feature>
<dbReference type="InterPro" id="IPR007023">
    <property type="entry name" value="Ribosom_reg"/>
</dbReference>
<evidence type="ECO:0000256" key="6">
    <source>
        <dbReference type="SAM" id="MobiDB-lite"/>
    </source>
</evidence>
<proteinExistence type="inferred from homology"/>
<evidence type="ECO:0000256" key="3">
    <source>
        <dbReference type="ARBA" id="ARBA00022517"/>
    </source>
</evidence>
<dbReference type="EMBL" id="JABXXO010000006">
    <property type="protein sequence ID" value="KAF7775744.1"/>
    <property type="molecule type" value="Genomic_DNA"/>
</dbReference>
<comment type="subcellular location">
    <subcellularLocation>
        <location evidence="1 5">Nucleus</location>
    </subcellularLocation>
</comment>
<dbReference type="Pfam" id="PF04939">
    <property type="entry name" value="RRS1"/>
    <property type="match status" value="1"/>
</dbReference>
<evidence type="ECO:0000256" key="1">
    <source>
        <dbReference type="ARBA" id="ARBA00004123"/>
    </source>
</evidence>
<evidence type="ECO:0000313" key="8">
    <source>
        <dbReference type="Proteomes" id="UP000629468"/>
    </source>
</evidence>
<keyword evidence="4 5" id="KW-0539">Nucleus</keyword>
<keyword evidence="3 5" id="KW-0690">Ribosome biogenesis</keyword>
<comment type="function">
    <text evidence="5">Involved in ribosomal large subunit assembly.</text>
</comment>
<dbReference type="GO" id="GO:0005634">
    <property type="term" value="C:nucleus"/>
    <property type="evidence" value="ECO:0007669"/>
    <property type="project" value="UniProtKB-SubCell"/>
</dbReference>